<evidence type="ECO:0000313" key="3">
    <source>
        <dbReference type="Proteomes" id="UP001215087"/>
    </source>
</evidence>
<dbReference type="InterPro" id="IPR001173">
    <property type="entry name" value="Glyco_trans_2-like"/>
</dbReference>
<dbReference type="Proteomes" id="UP001215087">
    <property type="component" value="Unassembled WGS sequence"/>
</dbReference>
<proteinExistence type="predicted"/>
<gene>
    <name evidence="2" type="ORF">PTZ04_07220</name>
</gene>
<protein>
    <submittedName>
        <fullName evidence="2">Glycosyltransferase family 2 protein</fullName>
    </submittedName>
</protein>
<dbReference type="Gene3D" id="3.90.550.10">
    <property type="entry name" value="Spore Coat Polysaccharide Biosynthesis Protein SpsA, Chain A"/>
    <property type="match status" value="1"/>
</dbReference>
<dbReference type="CDD" id="cd00761">
    <property type="entry name" value="Glyco_tranf_GTA_type"/>
    <property type="match status" value="1"/>
</dbReference>
<dbReference type="EMBL" id="JAQSVD010000003">
    <property type="protein sequence ID" value="MDE1470042.1"/>
    <property type="molecule type" value="Genomic_DNA"/>
</dbReference>
<dbReference type="Pfam" id="PF00535">
    <property type="entry name" value="Glycos_transf_2"/>
    <property type="match status" value="1"/>
</dbReference>
<keyword evidence="3" id="KW-1185">Reference proteome</keyword>
<dbReference type="RefSeq" id="WP_227205274.1">
    <property type="nucleotide sequence ID" value="NZ_CP171347.1"/>
</dbReference>
<dbReference type="InterPro" id="IPR029044">
    <property type="entry name" value="Nucleotide-diphossugar_trans"/>
</dbReference>
<name>A0ABT5UM86_EUBLI</name>
<sequence length="340" mass="40468">MNNIPFFSIVLPVFNSEKSIKRAIESVLKQKYKNYELLIINDGSTDNSEFIIKNYEVIDKRVKMISIKNSGVSKARNIGLKSAKGCFILFLDSDDFYDENLLQILIELYNQKINLSGLMFLYRINNQKKKVYRSNRKLIEVQINDDHNFIFKIIKNESINYCWNKVFKRSIIEENNLKFDTNLSLGEDLIFCLHYYTAIPKFYFLNEELYVYSKNYGKDNLTARFREERVEIRFKILNEITTFLKRKQVNTKKINPLVNSMLLKDVFAFFMDFHTKKCNLILTERYKLIENVLGEKRVNDMMLDFKSDSLLSCFLFMILKTKNTKLIYFASKILCLKRKF</sequence>
<accession>A0ABT5UM86</accession>
<comment type="caution">
    <text evidence="2">The sequence shown here is derived from an EMBL/GenBank/DDBJ whole genome shotgun (WGS) entry which is preliminary data.</text>
</comment>
<dbReference type="PANTHER" id="PTHR22916">
    <property type="entry name" value="GLYCOSYLTRANSFERASE"/>
    <property type="match status" value="1"/>
</dbReference>
<feature type="domain" description="Glycosyltransferase 2-like" evidence="1">
    <location>
        <begin position="8"/>
        <end position="174"/>
    </location>
</feature>
<organism evidence="2 3">
    <name type="scientific">Eubacterium limosum</name>
    <dbReference type="NCBI Taxonomy" id="1736"/>
    <lineage>
        <taxon>Bacteria</taxon>
        <taxon>Bacillati</taxon>
        <taxon>Bacillota</taxon>
        <taxon>Clostridia</taxon>
        <taxon>Eubacteriales</taxon>
        <taxon>Eubacteriaceae</taxon>
        <taxon>Eubacterium</taxon>
    </lineage>
</organism>
<reference evidence="2 3" key="1">
    <citation type="submission" date="2023-02" db="EMBL/GenBank/DDBJ databases">
        <title>Comparative genome analysis of Eubacterium limosum species.</title>
        <authorList>
            <person name="Bak J.E."/>
        </authorList>
    </citation>
    <scope>NUCLEOTIDE SEQUENCE [LARGE SCALE GENOMIC DNA]</scope>
    <source>
        <strain evidence="2 3">KGMB01548</strain>
    </source>
</reference>
<evidence type="ECO:0000259" key="1">
    <source>
        <dbReference type="Pfam" id="PF00535"/>
    </source>
</evidence>
<dbReference type="SUPFAM" id="SSF53448">
    <property type="entry name" value="Nucleotide-diphospho-sugar transferases"/>
    <property type="match status" value="1"/>
</dbReference>
<dbReference type="PANTHER" id="PTHR22916:SF3">
    <property type="entry name" value="UDP-GLCNAC:BETAGAL BETA-1,3-N-ACETYLGLUCOSAMINYLTRANSFERASE-LIKE PROTEIN 1"/>
    <property type="match status" value="1"/>
</dbReference>
<evidence type="ECO:0000313" key="2">
    <source>
        <dbReference type="EMBL" id="MDE1470042.1"/>
    </source>
</evidence>